<accession>A0A5B0KP25</accession>
<name>A0A5B0KP25_9PROT</name>
<sequence>MWSHPRHGYASRGSGATGNDRDPAILYTPFVQTAVTKRRRSGLQRRIWLQGGRSGLERDFGRDLR</sequence>
<protein>
    <submittedName>
        <fullName evidence="2">Uncharacterized protein</fullName>
    </submittedName>
</protein>
<comment type="caution">
    <text evidence="2">The sequence shown here is derived from an EMBL/GenBank/DDBJ whole genome shotgun (WGS) entry which is preliminary data.</text>
</comment>
<feature type="region of interest" description="Disordered" evidence="1">
    <location>
        <begin position="1"/>
        <end position="23"/>
    </location>
</feature>
<evidence type="ECO:0000313" key="3">
    <source>
        <dbReference type="Proteomes" id="UP000325333"/>
    </source>
</evidence>
<dbReference type="EMBL" id="VEWN01000014">
    <property type="protein sequence ID" value="KAA1053626.1"/>
    <property type="molecule type" value="Genomic_DNA"/>
</dbReference>
<evidence type="ECO:0000313" key="2">
    <source>
        <dbReference type="EMBL" id="KAA1053626.1"/>
    </source>
</evidence>
<evidence type="ECO:0000256" key="1">
    <source>
        <dbReference type="SAM" id="MobiDB-lite"/>
    </source>
</evidence>
<organism evidence="2 3">
    <name type="scientific">Azospirillum argentinense</name>
    <dbReference type="NCBI Taxonomy" id="2970906"/>
    <lineage>
        <taxon>Bacteria</taxon>
        <taxon>Pseudomonadati</taxon>
        <taxon>Pseudomonadota</taxon>
        <taxon>Alphaproteobacteria</taxon>
        <taxon>Rhodospirillales</taxon>
        <taxon>Azospirillaceae</taxon>
        <taxon>Azospirillum</taxon>
    </lineage>
</organism>
<dbReference type="Proteomes" id="UP000325333">
    <property type="component" value="Unassembled WGS sequence"/>
</dbReference>
<dbReference type="AlphaFoldDB" id="A0A5B0KP25"/>
<gene>
    <name evidence="2" type="ORF">FH063_002594</name>
</gene>
<proteinExistence type="predicted"/>
<reference evidence="2 3" key="1">
    <citation type="submission" date="2019-07" db="EMBL/GenBank/DDBJ databases">
        <title>Genome sequencing of the stress-tolerant strain Azospirillum brasilense Az19.</title>
        <authorList>
            <person name="Maroniche G.A."/>
            <person name="Garcia J.E."/>
            <person name="Pagnussat L."/>
            <person name="Amenta M."/>
            <person name="Creus C.M."/>
        </authorList>
    </citation>
    <scope>NUCLEOTIDE SEQUENCE [LARGE SCALE GENOMIC DNA]</scope>
    <source>
        <strain evidence="2 3">Az19</strain>
    </source>
</reference>